<comment type="caution">
    <text evidence="4">The sequence shown here is derived from an EMBL/GenBank/DDBJ whole genome shotgun (WGS) entry which is preliminary data.</text>
</comment>
<sequence length="362" mass="41839">MAEKYRIGAYEFETREAWENALDDVKKIESIVDRIDIDDPEHVLSIYKLIRNGKIKFKSELGAVFLCDLSDRVAQYSQMKMAEKPSGKTFLYKVAGIAFMVLAIICFLVYGYFGYREKQATRKLEEQQNQKDISRAIGWYVDRVKEKNQTSEGDAAATPQTTEAESRKTLEILQEYQVWCDRNPDFAGWLQIDDTQINLPVLKTTDNEYYLHKDIDKNDDINGTLFLDYRDNIETPSTNMIIYGHNMKSGEMFGGLKKYLDADYVASHDKIHFDTIYEKRVYQVIAVCLSEVGYQDDATERYYNFIDADDTGNLQTFLSTIRECAVYDKTQDVTDDDSFLTLSTCNSYVEDGRLFVVAKKIQ</sequence>
<gene>
    <name evidence="4" type="ORF">H8S17_11410</name>
</gene>
<dbReference type="RefSeq" id="WP_186867409.1">
    <property type="nucleotide sequence ID" value="NZ_JACOPH010000010.1"/>
</dbReference>
<keyword evidence="5" id="KW-1185">Reference proteome</keyword>
<evidence type="ECO:0000256" key="1">
    <source>
        <dbReference type="ARBA" id="ARBA00022801"/>
    </source>
</evidence>
<dbReference type="AlphaFoldDB" id="A0A923LRM3"/>
<dbReference type="InterPro" id="IPR005754">
    <property type="entry name" value="Sortase"/>
</dbReference>
<feature type="active site" description="Proton donor/acceptor" evidence="2">
    <location>
        <position position="245"/>
    </location>
</feature>
<organism evidence="4 5">
    <name type="scientific">Roseburia zhanii</name>
    <dbReference type="NCBI Taxonomy" id="2763064"/>
    <lineage>
        <taxon>Bacteria</taxon>
        <taxon>Bacillati</taxon>
        <taxon>Bacillota</taxon>
        <taxon>Clostridia</taxon>
        <taxon>Lachnospirales</taxon>
        <taxon>Lachnospiraceae</taxon>
        <taxon>Roseburia</taxon>
    </lineage>
</organism>
<dbReference type="InterPro" id="IPR009835">
    <property type="entry name" value="SrtB"/>
</dbReference>
<name>A0A923LRM3_9FIRM</name>
<protein>
    <submittedName>
        <fullName evidence="4">Class B sortase</fullName>
    </submittedName>
</protein>
<keyword evidence="3" id="KW-0812">Transmembrane</keyword>
<dbReference type="CDD" id="cd05826">
    <property type="entry name" value="Sortase_B"/>
    <property type="match status" value="1"/>
</dbReference>
<reference evidence="4" key="1">
    <citation type="submission" date="2020-08" db="EMBL/GenBank/DDBJ databases">
        <title>Genome public.</title>
        <authorList>
            <person name="Liu C."/>
            <person name="Sun Q."/>
        </authorList>
    </citation>
    <scope>NUCLEOTIDE SEQUENCE</scope>
    <source>
        <strain evidence="4">BX1005</strain>
    </source>
</reference>
<dbReference type="EMBL" id="JACOPH010000010">
    <property type="protein sequence ID" value="MBC5714799.1"/>
    <property type="molecule type" value="Genomic_DNA"/>
</dbReference>
<evidence type="ECO:0000313" key="4">
    <source>
        <dbReference type="EMBL" id="MBC5714799.1"/>
    </source>
</evidence>
<dbReference type="GO" id="GO:0016787">
    <property type="term" value="F:hydrolase activity"/>
    <property type="evidence" value="ECO:0007669"/>
    <property type="project" value="UniProtKB-KW"/>
</dbReference>
<proteinExistence type="predicted"/>
<accession>A0A923LRM3</accession>
<feature type="active site" description="Acyl-thioester intermediate" evidence="2">
    <location>
        <position position="345"/>
    </location>
</feature>
<dbReference type="InterPro" id="IPR023365">
    <property type="entry name" value="Sortase_dom-sf"/>
</dbReference>
<evidence type="ECO:0000313" key="5">
    <source>
        <dbReference type="Proteomes" id="UP000606720"/>
    </source>
</evidence>
<dbReference type="Proteomes" id="UP000606720">
    <property type="component" value="Unassembled WGS sequence"/>
</dbReference>
<evidence type="ECO:0000256" key="2">
    <source>
        <dbReference type="PIRSR" id="PIRSR605754-1"/>
    </source>
</evidence>
<dbReference type="SUPFAM" id="SSF63817">
    <property type="entry name" value="Sortase"/>
    <property type="match status" value="1"/>
</dbReference>
<keyword evidence="1" id="KW-0378">Hydrolase</keyword>
<keyword evidence="3" id="KW-1133">Transmembrane helix</keyword>
<keyword evidence="3" id="KW-0472">Membrane</keyword>
<feature type="transmembrane region" description="Helical" evidence="3">
    <location>
        <begin position="90"/>
        <end position="113"/>
    </location>
</feature>
<dbReference type="Gene3D" id="2.40.260.10">
    <property type="entry name" value="Sortase"/>
    <property type="match status" value="1"/>
</dbReference>
<dbReference type="Pfam" id="PF04203">
    <property type="entry name" value="Sortase"/>
    <property type="match status" value="1"/>
</dbReference>
<evidence type="ECO:0000256" key="3">
    <source>
        <dbReference type="SAM" id="Phobius"/>
    </source>
</evidence>